<feature type="region of interest" description="Disordered" evidence="3">
    <location>
        <begin position="153"/>
        <end position="195"/>
    </location>
</feature>
<evidence type="ECO:0000256" key="1">
    <source>
        <dbReference type="ARBA" id="ARBA00006405"/>
    </source>
</evidence>
<accession>A0AAN8ZMN0</accession>
<keyword evidence="6" id="KW-1185">Reference proteome</keyword>
<dbReference type="GO" id="GO:0004866">
    <property type="term" value="F:endopeptidase inhibitor activity"/>
    <property type="evidence" value="ECO:0007669"/>
    <property type="project" value="InterPro"/>
</dbReference>
<dbReference type="AlphaFoldDB" id="A0AAN8ZMN0"/>
<keyword evidence="2 5" id="KW-0647">Proteasome</keyword>
<reference evidence="5 6" key="1">
    <citation type="submission" date="2023-12" db="EMBL/GenBank/DDBJ databases">
        <title>A high-quality genome assembly for Dillenia turbinata (Dilleniales).</title>
        <authorList>
            <person name="Chanderbali A."/>
        </authorList>
    </citation>
    <scope>NUCLEOTIDE SEQUENCE [LARGE SCALE GENOMIC DNA]</scope>
    <source>
        <strain evidence="5">LSX21</strain>
        <tissue evidence="5">Leaf</tissue>
    </source>
</reference>
<dbReference type="PANTHER" id="PTHR13266">
    <property type="entry name" value="PROTEASOME INHIBITOR"/>
    <property type="match status" value="1"/>
</dbReference>
<dbReference type="GO" id="GO:0000502">
    <property type="term" value="C:proteasome complex"/>
    <property type="evidence" value="ECO:0007669"/>
    <property type="project" value="UniProtKB-KW"/>
</dbReference>
<protein>
    <submittedName>
        <fullName evidence="5">PI31 proteasome regulator, N-terminal</fullName>
    </submittedName>
</protein>
<dbReference type="Gene3D" id="3.40.1000.30">
    <property type="match status" value="1"/>
</dbReference>
<comment type="caution">
    <text evidence="5">The sequence shown here is derived from an EMBL/GenBank/DDBJ whole genome shotgun (WGS) entry which is preliminary data.</text>
</comment>
<feature type="compositionally biased region" description="Low complexity" evidence="3">
    <location>
        <begin position="153"/>
        <end position="170"/>
    </location>
</feature>
<organism evidence="5 6">
    <name type="scientific">Dillenia turbinata</name>
    <dbReference type="NCBI Taxonomy" id="194707"/>
    <lineage>
        <taxon>Eukaryota</taxon>
        <taxon>Viridiplantae</taxon>
        <taxon>Streptophyta</taxon>
        <taxon>Embryophyta</taxon>
        <taxon>Tracheophyta</taxon>
        <taxon>Spermatophyta</taxon>
        <taxon>Magnoliopsida</taxon>
        <taxon>eudicotyledons</taxon>
        <taxon>Gunneridae</taxon>
        <taxon>Pentapetalae</taxon>
        <taxon>Dilleniales</taxon>
        <taxon>Dilleniaceae</taxon>
        <taxon>Dillenia</taxon>
    </lineage>
</organism>
<feature type="region of interest" description="Disordered" evidence="3">
    <location>
        <begin position="256"/>
        <end position="298"/>
    </location>
</feature>
<dbReference type="GO" id="GO:0070628">
    <property type="term" value="F:proteasome binding"/>
    <property type="evidence" value="ECO:0007669"/>
    <property type="project" value="InterPro"/>
</dbReference>
<feature type="compositionally biased region" description="Basic and acidic residues" evidence="3">
    <location>
        <begin position="272"/>
        <end position="290"/>
    </location>
</feature>
<dbReference type="Proteomes" id="UP001370490">
    <property type="component" value="Unassembled WGS sequence"/>
</dbReference>
<evidence type="ECO:0000256" key="3">
    <source>
        <dbReference type="SAM" id="MobiDB-lite"/>
    </source>
</evidence>
<feature type="domain" description="PI31 proteasome regulator N-terminal" evidence="4">
    <location>
        <begin position="16"/>
        <end position="153"/>
    </location>
</feature>
<dbReference type="InterPro" id="IPR021625">
    <property type="entry name" value="PI31_Prot_N"/>
</dbReference>
<evidence type="ECO:0000313" key="5">
    <source>
        <dbReference type="EMBL" id="KAK6943037.1"/>
    </source>
</evidence>
<dbReference type="GO" id="GO:0043161">
    <property type="term" value="P:proteasome-mediated ubiquitin-dependent protein catabolic process"/>
    <property type="evidence" value="ECO:0007669"/>
    <property type="project" value="InterPro"/>
</dbReference>
<comment type="similarity">
    <text evidence="1">Belongs to the proteasome inhibitor PI31 family.</text>
</comment>
<evidence type="ECO:0000259" key="4">
    <source>
        <dbReference type="Pfam" id="PF11566"/>
    </source>
</evidence>
<dbReference type="PANTHER" id="PTHR13266:SF1">
    <property type="entry name" value="PROTEASOME INHIBITOR PI31 SUBUNIT"/>
    <property type="match status" value="1"/>
</dbReference>
<evidence type="ECO:0000313" key="6">
    <source>
        <dbReference type="Proteomes" id="UP001370490"/>
    </source>
</evidence>
<sequence>MAPDEKSVMTLIRASRPTFRNAFDKVAFAVHSSFLASGYILTFTGSSSLSESAFNSSSSDEVGIDGWNDSDEEYVFVYTHPEKGSKKVWVKCLKMNDLLLVDAFTTGGSEPVHVEFNVDEFVEDCESGNYSAHYKNLSKLVNSLDKEILSKIDGSGSSSAANSDNKASSAEVRERSRPEPSGPEDPYNSLRGVVLPPINPGGGSDLFPGPGAGVYPNPWRGDAGSGGMLIGPNDPRWFGGGRGPTFPGGPGVPGARFDPYGPPDVPGFEPGRFVRDPRRPRGGTHPDLEHFGSGSDFI</sequence>
<proteinExistence type="inferred from homology"/>
<dbReference type="Pfam" id="PF11566">
    <property type="entry name" value="PI31_Prot_N"/>
    <property type="match status" value="1"/>
</dbReference>
<name>A0AAN8ZMN0_9MAGN</name>
<gene>
    <name evidence="5" type="ORF">RJ641_028414</name>
</gene>
<dbReference type="EMBL" id="JBAMMX010000004">
    <property type="protein sequence ID" value="KAK6943037.1"/>
    <property type="molecule type" value="Genomic_DNA"/>
</dbReference>
<dbReference type="InterPro" id="IPR045128">
    <property type="entry name" value="PI31-like"/>
</dbReference>
<evidence type="ECO:0000256" key="2">
    <source>
        <dbReference type="ARBA" id="ARBA00022942"/>
    </source>
</evidence>